<dbReference type="AlphaFoldDB" id="A0A4P7GIZ0"/>
<reference evidence="1 2" key="1">
    <citation type="submission" date="2019-03" db="EMBL/GenBank/DDBJ databases">
        <title>Three New Species of Nocardioides, Nocardioides euryhalodurans sp. nov., Nocardioides seonyuensis sp. nov. and Nocardioides eburneoflavus sp. nov., Iolated from Soil.</title>
        <authorList>
            <person name="Roh S.G."/>
            <person name="Lee C."/>
            <person name="Kim M.-K."/>
            <person name="Kim S.B."/>
        </authorList>
    </citation>
    <scope>NUCLEOTIDE SEQUENCE [LARGE SCALE GENOMIC DNA]</scope>
    <source>
        <strain evidence="1 2">MMS17-SY117</strain>
    </source>
</reference>
<proteinExistence type="predicted"/>
<organism evidence="1 2">
    <name type="scientific">Nocardioides euryhalodurans</name>
    <dbReference type="NCBI Taxonomy" id="2518370"/>
    <lineage>
        <taxon>Bacteria</taxon>
        <taxon>Bacillati</taxon>
        <taxon>Actinomycetota</taxon>
        <taxon>Actinomycetes</taxon>
        <taxon>Propionibacteriales</taxon>
        <taxon>Nocardioidaceae</taxon>
        <taxon>Nocardioides</taxon>
    </lineage>
</organism>
<dbReference type="KEGG" id="noy:EXE57_05750"/>
<dbReference type="RefSeq" id="WP_135074893.1">
    <property type="nucleotide sequence ID" value="NZ_CP038267.1"/>
</dbReference>
<name>A0A4P7GIZ0_9ACTN</name>
<dbReference type="EMBL" id="CP038267">
    <property type="protein sequence ID" value="QBR91833.1"/>
    <property type="molecule type" value="Genomic_DNA"/>
</dbReference>
<gene>
    <name evidence="1" type="ORF">EXE57_05750</name>
</gene>
<keyword evidence="2" id="KW-1185">Reference proteome</keyword>
<accession>A0A4P7GIZ0</accession>
<dbReference type="Proteomes" id="UP000294894">
    <property type="component" value="Chromosome"/>
</dbReference>
<evidence type="ECO:0000313" key="1">
    <source>
        <dbReference type="EMBL" id="QBR91833.1"/>
    </source>
</evidence>
<evidence type="ECO:0000313" key="2">
    <source>
        <dbReference type="Proteomes" id="UP000294894"/>
    </source>
</evidence>
<dbReference type="OrthoDB" id="3784553at2"/>
<protein>
    <submittedName>
        <fullName evidence="1">Uncharacterized protein</fullName>
    </submittedName>
</protein>
<sequence>MDDLQGRVTLKYRDTVRGPWQIPRWEVLSVGRTQGYGLHLPNSWVPSKLCRFLPWEQGWVVQVGPRPRMRVQDPYVGDHTFDRAALVALQAGECLLSFPELDDFVQLGVVIGPDAGAGLPLAEDDVLVRDEFRSRTRYAVGHLTLTPNQRLVVAATFAYLIKGENKPANVAAAAAAITGKGEAAVVKTLIKVRDRVNAEKWGPKLESYEQLGHYLVHLTRSIGWADLPEELRGSVG</sequence>